<feature type="region of interest" description="Disordered" evidence="1">
    <location>
        <begin position="1"/>
        <end position="35"/>
    </location>
</feature>
<dbReference type="AlphaFoldDB" id="J4UC65"/>
<dbReference type="EMBL" id="ALBS01000202">
    <property type="protein sequence ID" value="EJT48535.1"/>
    <property type="molecule type" value="Genomic_DNA"/>
</dbReference>
<dbReference type="GeneID" id="25985957"/>
<name>J4UC65_TRIAS</name>
<accession>J4UC65</accession>
<reference evidence="2 3" key="1">
    <citation type="journal article" date="2012" name="Eukaryot. Cell">
        <title>Draft genome sequence of CBS 2479, the standard type strain of Trichosporon asahii.</title>
        <authorList>
            <person name="Yang R.Y."/>
            <person name="Li H.T."/>
            <person name="Zhu H."/>
            <person name="Zhou G.P."/>
            <person name="Wang M."/>
            <person name="Wang L."/>
        </authorList>
    </citation>
    <scope>NUCLEOTIDE SEQUENCE [LARGE SCALE GENOMIC DNA]</scope>
    <source>
        <strain evidence="3">ATCC 90039 / CBS 2479 / JCM 2466 / KCTC 7840 / NCYC 2677 / UAMH 7654</strain>
    </source>
</reference>
<protein>
    <submittedName>
        <fullName evidence="2">Uncharacterized protein</fullName>
    </submittedName>
</protein>
<dbReference type="RefSeq" id="XP_014179180.1">
    <property type="nucleotide sequence ID" value="XM_014323705.1"/>
</dbReference>
<gene>
    <name evidence="2" type="ORF">A1Q1_02443</name>
</gene>
<dbReference type="Proteomes" id="UP000002748">
    <property type="component" value="Unassembled WGS sequence"/>
</dbReference>
<dbReference type="KEGG" id="tasa:A1Q1_02443"/>
<feature type="compositionally biased region" description="Basic and acidic residues" evidence="1">
    <location>
        <begin position="8"/>
        <end position="20"/>
    </location>
</feature>
<dbReference type="VEuPathDB" id="FungiDB:A1Q1_02443"/>
<proteinExistence type="predicted"/>
<sequence>MLLNGRKRWNDDTALDDRNQDSGTLGPSESRGPAYLVRLPAPRRVRDLEVISVIRPSTNPELGNKMKDASLDI</sequence>
<comment type="caution">
    <text evidence="2">The sequence shown here is derived from an EMBL/GenBank/DDBJ whole genome shotgun (WGS) entry which is preliminary data.</text>
</comment>
<evidence type="ECO:0000313" key="3">
    <source>
        <dbReference type="Proteomes" id="UP000002748"/>
    </source>
</evidence>
<evidence type="ECO:0000313" key="2">
    <source>
        <dbReference type="EMBL" id="EJT48535.1"/>
    </source>
</evidence>
<evidence type="ECO:0000256" key="1">
    <source>
        <dbReference type="SAM" id="MobiDB-lite"/>
    </source>
</evidence>
<organism evidence="2 3">
    <name type="scientific">Trichosporon asahii var. asahii (strain ATCC 90039 / CBS 2479 / JCM 2466 / KCTC 7840 / NBRC 103889/ NCYC 2677 / UAMH 7654)</name>
    <name type="common">Yeast</name>
    <dbReference type="NCBI Taxonomy" id="1186058"/>
    <lineage>
        <taxon>Eukaryota</taxon>
        <taxon>Fungi</taxon>
        <taxon>Dikarya</taxon>
        <taxon>Basidiomycota</taxon>
        <taxon>Agaricomycotina</taxon>
        <taxon>Tremellomycetes</taxon>
        <taxon>Trichosporonales</taxon>
        <taxon>Trichosporonaceae</taxon>
        <taxon>Trichosporon</taxon>
    </lineage>
</organism>
<dbReference type="HOGENOM" id="CLU_2706564_0_0_1"/>